<comment type="caution">
    <text evidence="1">The sequence shown here is derived from an EMBL/GenBank/DDBJ whole genome shotgun (WGS) entry which is preliminary data.</text>
</comment>
<sequence>MRPICRPATPPSTLKSACSASGMPEMSAVVENKSGVVLTNWRSVCTDSGNPERKRAYGADMVFLDEKFGHSLRPLTVLLTPTV</sequence>
<evidence type="ECO:0000313" key="1">
    <source>
        <dbReference type="EMBL" id="KAG2320630.1"/>
    </source>
</evidence>
<gene>
    <name evidence="1" type="ORF">Bca52824_013843</name>
</gene>
<dbReference type="AlphaFoldDB" id="A0A8X7W168"/>
<dbReference type="Proteomes" id="UP000886595">
    <property type="component" value="Unassembled WGS sequence"/>
</dbReference>
<proteinExistence type="predicted"/>
<dbReference type="EMBL" id="JAAMPC010000003">
    <property type="protein sequence ID" value="KAG2320630.1"/>
    <property type="molecule type" value="Genomic_DNA"/>
</dbReference>
<protein>
    <submittedName>
        <fullName evidence="1">Uncharacterized protein</fullName>
    </submittedName>
</protein>
<dbReference type="OrthoDB" id="10500024at2759"/>
<name>A0A8X7W168_BRACI</name>
<reference evidence="1 2" key="1">
    <citation type="submission" date="2020-02" db="EMBL/GenBank/DDBJ databases">
        <authorList>
            <person name="Ma Q."/>
            <person name="Huang Y."/>
            <person name="Song X."/>
            <person name="Pei D."/>
        </authorList>
    </citation>
    <scope>NUCLEOTIDE SEQUENCE [LARGE SCALE GENOMIC DNA]</scope>
    <source>
        <strain evidence="1">Sxm20200214</strain>
        <tissue evidence="1">Leaf</tissue>
    </source>
</reference>
<keyword evidence="2" id="KW-1185">Reference proteome</keyword>
<evidence type="ECO:0000313" key="2">
    <source>
        <dbReference type="Proteomes" id="UP000886595"/>
    </source>
</evidence>
<organism evidence="1 2">
    <name type="scientific">Brassica carinata</name>
    <name type="common">Ethiopian mustard</name>
    <name type="synonym">Abyssinian cabbage</name>
    <dbReference type="NCBI Taxonomy" id="52824"/>
    <lineage>
        <taxon>Eukaryota</taxon>
        <taxon>Viridiplantae</taxon>
        <taxon>Streptophyta</taxon>
        <taxon>Embryophyta</taxon>
        <taxon>Tracheophyta</taxon>
        <taxon>Spermatophyta</taxon>
        <taxon>Magnoliopsida</taxon>
        <taxon>eudicotyledons</taxon>
        <taxon>Gunneridae</taxon>
        <taxon>Pentapetalae</taxon>
        <taxon>rosids</taxon>
        <taxon>malvids</taxon>
        <taxon>Brassicales</taxon>
        <taxon>Brassicaceae</taxon>
        <taxon>Brassiceae</taxon>
        <taxon>Brassica</taxon>
    </lineage>
</organism>
<accession>A0A8X7W168</accession>